<dbReference type="AlphaFoldDB" id="A0A8C5AVQ7"/>
<feature type="compositionally biased region" description="Polar residues" evidence="3">
    <location>
        <begin position="99"/>
        <end position="113"/>
    </location>
</feature>
<dbReference type="GO" id="GO:0005730">
    <property type="term" value="C:nucleolus"/>
    <property type="evidence" value="ECO:0007669"/>
    <property type="project" value="UniProtKB-SubCell"/>
</dbReference>
<dbReference type="GO" id="GO:0006396">
    <property type="term" value="P:RNA processing"/>
    <property type="evidence" value="ECO:0007669"/>
    <property type="project" value="TreeGrafter"/>
</dbReference>
<proteinExistence type="predicted"/>
<accession>A0A8C5AVQ7</accession>
<feature type="compositionally biased region" description="Acidic residues" evidence="3">
    <location>
        <begin position="426"/>
        <end position="436"/>
    </location>
</feature>
<feature type="compositionally biased region" description="Basic residues" evidence="3">
    <location>
        <begin position="69"/>
        <end position="80"/>
    </location>
</feature>
<protein>
    <submittedName>
        <fullName evidence="5">Deoxynucleotidyltransferase, terminal, interacting protein 2</fullName>
    </submittedName>
</protein>
<comment type="subcellular location">
    <subcellularLocation>
        <location evidence="1">Nucleus</location>
        <location evidence="1">Nucleolus</location>
    </subcellularLocation>
</comment>
<dbReference type="Ensembl" id="ENSGMOT00000053960.1">
    <property type="protein sequence ID" value="ENSGMOP00000037252.1"/>
    <property type="gene ID" value="ENSGMOG00000024221.1"/>
</dbReference>
<dbReference type="PANTHER" id="PTHR21686:SF12">
    <property type="entry name" value="DEOXYNUCLEOTIDYLTRANSFERASE TERMINAL-INTERACTING PROTEIN 2"/>
    <property type="match status" value="1"/>
</dbReference>
<feature type="region of interest" description="Disordered" evidence="3">
    <location>
        <begin position="375"/>
        <end position="601"/>
    </location>
</feature>
<dbReference type="GeneID" id="115555089"/>
<dbReference type="Pfam" id="PF08698">
    <property type="entry name" value="Fcf2"/>
    <property type="match status" value="1"/>
</dbReference>
<feature type="domain" description="Fcf2 pre-rRNA processing C-terminal" evidence="4">
    <location>
        <begin position="798"/>
        <end position="891"/>
    </location>
</feature>
<evidence type="ECO:0000313" key="6">
    <source>
        <dbReference type="Proteomes" id="UP000694546"/>
    </source>
</evidence>
<feature type="region of interest" description="Disordered" evidence="3">
    <location>
        <begin position="901"/>
        <end position="920"/>
    </location>
</feature>
<dbReference type="KEGG" id="gmh:115555089"/>
<feature type="compositionally biased region" description="Basic and acidic residues" evidence="3">
    <location>
        <begin position="48"/>
        <end position="58"/>
    </location>
</feature>
<feature type="region of interest" description="Disordered" evidence="3">
    <location>
        <begin position="746"/>
        <end position="809"/>
    </location>
</feature>
<sequence>MVATRRGVLVCSPVKTKTNSDESPDVPATPSTAHRTRRAAKQSQNSEEESRNQPRESSVESIPSSQNRRPLRRCTKHSRLHSPPQPSTPADSDMESGCSALSDSEPQPHSTKNMDGKAQPPPTTSQEGEAGSEAESCSSPASEKRRTRRSIRARKTPEKPCTSQSDLGEQEASAQRATRSTRRSTRTRASAKTPGEYSELSDADSCASGFAEGPPSTVRATRSARRAPLSQPIPLHLDAASEGSQSPARRTRGRPRASDLSCDSEGFESGPSTPSRRSTRVGARSAAATDSDSEVLQATLVQSREARLSVVLERVVAAEPGEGPLNESTLEDTVVEDKTVTLAEDEELELGEEDATNADVKSVCDAPEAAETIRVGQEGSVAVSVAPGDSAMEDAAAEAPPSTEGIEGGVSGENEDVTSSAGGEVTADDQQTEEEPPTTQEAPPTTQEAPTTTQEAPPTTQEAPPTTQEAPPTTQEAPPTTQEEPPTTQEEPPTTQEEPPTTQEETPTTQEVTPTTQEELPQEQEVPPSVQEETEAASKPIEIEDMEVDASDKEARQEEGSDQAIVPEAEQAEDPPIQVTSSQEPKVKVEPFPEPAPQRPDVVVQQKTAVISLLDSSEEEEDDEEVGDDCVIQEEDDDDKVEIVERAGPSALPDAAGAGGLFMIDTRPGQEADLQYLKEGGEEEDEDEEEDFVDEEGEDDDDEYNRMLFYNGNPQTKECSTRIDPGLRAKELGGLYINFDGSKSKPVSNSLRNLKDPKIQDEAMKNSVLGPEFEKQSAAPAYNEAKRSLKLKRKEERDKSTGDGWFNMKAPELTPELKADLKVIKMRGALDPKRFYKKSDRDGLPKFFQVATVMDSHVDFFHSRLPKKDRKRTMAEELMADSEFRRKNKKKYLEIMAEKTAAAAGRSKKKRFSQKKPAAV</sequence>
<evidence type="ECO:0000256" key="1">
    <source>
        <dbReference type="ARBA" id="ARBA00004604"/>
    </source>
</evidence>
<name>A0A8C5AVQ7_GADMO</name>
<feature type="compositionally biased region" description="Acidic residues" evidence="3">
    <location>
        <begin position="681"/>
        <end position="703"/>
    </location>
</feature>
<dbReference type="InterPro" id="IPR014810">
    <property type="entry name" value="Fcf2_C"/>
</dbReference>
<dbReference type="PANTHER" id="PTHR21686">
    <property type="entry name" value="DEOXYNUCLEOTIDYLTRANSFERASE TERMINAL-INTERACTING PROTEIN 2"/>
    <property type="match status" value="1"/>
</dbReference>
<evidence type="ECO:0000313" key="5">
    <source>
        <dbReference type="Ensembl" id="ENSGMOP00000037252.1"/>
    </source>
</evidence>
<keyword evidence="2" id="KW-0539">Nucleus</keyword>
<dbReference type="OMA" id="QDADQQY"/>
<dbReference type="GO" id="GO:0003723">
    <property type="term" value="F:RNA binding"/>
    <property type="evidence" value="ECO:0007669"/>
    <property type="project" value="TreeGrafter"/>
</dbReference>
<feature type="compositionally biased region" description="Low complexity" evidence="3">
    <location>
        <begin position="127"/>
        <end position="141"/>
    </location>
</feature>
<feature type="compositionally biased region" description="Basic and acidic residues" evidence="3">
    <location>
        <begin position="753"/>
        <end position="764"/>
    </location>
</feature>
<evidence type="ECO:0000259" key="4">
    <source>
        <dbReference type="Pfam" id="PF08698"/>
    </source>
</evidence>
<dbReference type="OrthoDB" id="427886at2759"/>
<feature type="compositionally biased region" description="Acidic residues" evidence="3">
    <location>
        <begin position="616"/>
        <end position="638"/>
    </location>
</feature>
<feature type="compositionally biased region" description="Polar residues" evidence="3">
    <location>
        <begin position="59"/>
        <end position="68"/>
    </location>
</feature>
<keyword evidence="6" id="KW-1185">Reference proteome</keyword>
<organism evidence="5 6">
    <name type="scientific">Gadus morhua</name>
    <name type="common">Atlantic cod</name>
    <dbReference type="NCBI Taxonomy" id="8049"/>
    <lineage>
        <taxon>Eukaryota</taxon>
        <taxon>Metazoa</taxon>
        <taxon>Chordata</taxon>
        <taxon>Craniata</taxon>
        <taxon>Vertebrata</taxon>
        <taxon>Euteleostomi</taxon>
        <taxon>Actinopterygii</taxon>
        <taxon>Neopterygii</taxon>
        <taxon>Teleostei</taxon>
        <taxon>Neoteleostei</taxon>
        <taxon>Acanthomorphata</taxon>
        <taxon>Zeiogadaria</taxon>
        <taxon>Gadariae</taxon>
        <taxon>Gadiformes</taxon>
        <taxon>Gadoidei</taxon>
        <taxon>Gadidae</taxon>
        <taxon>Gadus</taxon>
    </lineage>
</organism>
<dbReference type="RefSeq" id="XP_030227618.1">
    <property type="nucleotide sequence ID" value="XM_030371758.1"/>
</dbReference>
<feature type="compositionally biased region" description="Basic and acidic residues" evidence="3">
    <location>
        <begin position="550"/>
        <end position="559"/>
    </location>
</feature>
<evidence type="ECO:0000256" key="2">
    <source>
        <dbReference type="ARBA" id="ARBA00023242"/>
    </source>
</evidence>
<dbReference type="InterPro" id="IPR039883">
    <property type="entry name" value="Fcf2/DNTTIP2"/>
</dbReference>
<reference evidence="5" key="1">
    <citation type="submission" date="2025-08" db="UniProtKB">
        <authorList>
            <consortium name="Ensembl"/>
        </authorList>
    </citation>
    <scope>IDENTIFICATION</scope>
</reference>
<feature type="region of interest" description="Disordered" evidence="3">
    <location>
        <begin position="1"/>
        <end position="293"/>
    </location>
</feature>
<feature type="compositionally biased region" description="Low complexity" evidence="3">
    <location>
        <begin position="437"/>
        <end position="531"/>
    </location>
</feature>
<reference evidence="5" key="2">
    <citation type="submission" date="2025-09" db="UniProtKB">
        <authorList>
            <consortium name="Ensembl"/>
        </authorList>
    </citation>
    <scope>IDENTIFICATION</scope>
</reference>
<evidence type="ECO:0000256" key="3">
    <source>
        <dbReference type="SAM" id="MobiDB-lite"/>
    </source>
</evidence>
<dbReference type="GeneTree" id="ENSGT00510000048142"/>
<gene>
    <name evidence="5" type="primary">dnttip2</name>
</gene>
<dbReference type="CTD" id="30836"/>
<feature type="region of interest" description="Disordered" evidence="3">
    <location>
        <begin position="679"/>
        <end position="704"/>
    </location>
</feature>
<feature type="region of interest" description="Disordered" evidence="3">
    <location>
        <begin position="614"/>
        <end position="638"/>
    </location>
</feature>
<feature type="compositionally biased region" description="Basic residues" evidence="3">
    <location>
        <begin position="145"/>
        <end position="154"/>
    </location>
</feature>
<dbReference type="Proteomes" id="UP000694546">
    <property type="component" value="Chromosome 12"/>
</dbReference>